<protein>
    <submittedName>
        <fullName evidence="1">Uncharacterized protein</fullName>
    </submittedName>
</protein>
<dbReference type="Proteomes" id="UP001432312">
    <property type="component" value="Chromosome"/>
</dbReference>
<evidence type="ECO:0000313" key="2">
    <source>
        <dbReference type="Proteomes" id="UP001432312"/>
    </source>
</evidence>
<gene>
    <name evidence="1" type="ORF">OHA91_16385</name>
</gene>
<evidence type="ECO:0000313" key="1">
    <source>
        <dbReference type="EMBL" id="WUN79952.1"/>
    </source>
</evidence>
<reference evidence="1" key="1">
    <citation type="submission" date="2022-10" db="EMBL/GenBank/DDBJ databases">
        <title>The complete genomes of actinobacterial strains from the NBC collection.</title>
        <authorList>
            <person name="Joergensen T.S."/>
            <person name="Alvarez Arevalo M."/>
            <person name="Sterndorff E.B."/>
            <person name="Faurdal D."/>
            <person name="Vuksanovic O."/>
            <person name="Mourched A.-S."/>
            <person name="Charusanti P."/>
            <person name="Shaw S."/>
            <person name="Blin K."/>
            <person name="Weber T."/>
        </authorList>
    </citation>
    <scope>NUCLEOTIDE SEQUENCE</scope>
    <source>
        <strain evidence="1">NBC_00303</strain>
    </source>
</reference>
<proteinExistence type="predicted"/>
<dbReference type="EMBL" id="CP108036">
    <property type="protein sequence ID" value="WUN79952.1"/>
    <property type="molecule type" value="Genomic_DNA"/>
</dbReference>
<sequence>MASYEGILNWTHCQSPRSNHNDPTRPELDVVTLRWDGEQVARRDMGTGETWTLDVARPLPGPATVEVVVRPNVDGSVEDVIGTVVLSEDLVGTGFPATDFHVAAFDEAGAQYELTYRVRTVPGPVDAPPPVA</sequence>
<dbReference type="RefSeq" id="WP_031152521.1">
    <property type="nucleotide sequence ID" value="NZ_CP108036.1"/>
</dbReference>
<name>A0ABZ1QCA8_9ACTN</name>
<organism evidence="1 2">
    <name type="scientific">Streptomyces erythrochromogenes</name>
    <dbReference type="NCBI Taxonomy" id="285574"/>
    <lineage>
        <taxon>Bacteria</taxon>
        <taxon>Bacillati</taxon>
        <taxon>Actinomycetota</taxon>
        <taxon>Actinomycetes</taxon>
        <taxon>Kitasatosporales</taxon>
        <taxon>Streptomycetaceae</taxon>
        <taxon>Streptomyces</taxon>
    </lineage>
</organism>
<dbReference type="GeneID" id="95497645"/>
<keyword evidence="2" id="KW-1185">Reference proteome</keyword>
<accession>A0ABZ1QCA8</accession>